<evidence type="ECO:0000313" key="2">
    <source>
        <dbReference type="EMBL" id="ABQ71275.1"/>
    </source>
</evidence>
<keyword evidence="2" id="KW-0614">Plasmid</keyword>
<feature type="region of interest" description="Disordered" evidence="1">
    <location>
        <begin position="1"/>
        <end position="33"/>
    </location>
</feature>
<reference evidence="2 3" key="1">
    <citation type="journal article" date="2010" name="J. Bacteriol.">
        <title>Genome sequence of the dioxin-mineralizing bacterium Sphingomonas wittichii RW1.</title>
        <authorList>
            <person name="Miller T.R."/>
            <person name="Delcher A.L."/>
            <person name="Salzberg S.L."/>
            <person name="Saunders E."/>
            <person name="Detter J.C."/>
            <person name="Halden R.U."/>
        </authorList>
    </citation>
    <scope>NUCLEOTIDE SEQUENCE [LARGE SCALE GENOMIC DNA]</scope>
    <source>
        <strain evidence="3">DSM 6014 / CCUG 31198 / JCM 15750 / NBRC 105917 / EY 4224 / RW1</strain>
    </source>
</reference>
<evidence type="ECO:0000256" key="1">
    <source>
        <dbReference type="SAM" id="MobiDB-lite"/>
    </source>
</evidence>
<evidence type="ECO:0000313" key="3">
    <source>
        <dbReference type="Proteomes" id="UP000001989"/>
    </source>
</evidence>
<keyword evidence="3" id="KW-1185">Reference proteome</keyword>
<sequence length="94" mass="10418">MRIAGSLGMTNSGREIVPRRAKAAPRTPESIDIYDPQGIDSNVRRALAVVLMREAMAALEQAGEQMATCHLQAAIDSLMRRRTDRIPPEKNCRD</sequence>
<gene>
    <name evidence="2" type="ordered locus">Swit_5164</name>
</gene>
<protein>
    <submittedName>
        <fullName evidence="2">Uncharacterized protein</fullName>
    </submittedName>
</protein>
<name>A0A9J9HGH6_RHIWR</name>
<accession>A0A9J9HGH6</accession>
<geneLocation type="plasmid" evidence="2 3">
    <name>pSWIT01</name>
</geneLocation>
<proteinExistence type="predicted"/>
<dbReference type="EMBL" id="CP000700">
    <property type="protein sequence ID" value="ABQ71275.1"/>
    <property type="molecule type" value="Genomic_DNA"/>
</dbReference>
<dbReference type="KEGG" id="swi:Swit_5164"/>
<dbReference type="Proteomes" id="UP000001989">
    <property type="component" value="Plasmid pSWIT01"/>
</dbReference>
<organism evidence="2 3">
    <name type="scientific">Rhizorhabdus wittichii (strain DSM 6014 / CCUG 31198 / JCM 15750 / NBRC 105917 / EY 4224 / RW1)</name>
    <name type="common">Sphingomonas wittichii</name>
    <dbReference type="NCBI Taxonomy" id="392499"/>
    <lineage>
        <taxon>Bacteria</taxon>
        <taxon>Pseudomonadati</taxon>
        <taxon>Pseudomonadota</taxon>
        <taxon>Alphaproteobacteria</taxon>
        <taxon>Sphingomonadales</taxon>
        <taxon>Sphingomonadaceae</taxon>
        <taxon>Rhizorhabdus</taxon>
    </lineage>
</organism>
<dbReference type="AlphaFoldDB" id="A0A9J9HGH6"/>